<comment type="caution">
    <text evidence="3">The sequence shown here is derived from an EMBL/GenBank/DDBJ whole genome shotgun (WGS) entry which is preliminary data.</text>
</comment>
<dbReference type="PROSITE" id="PS50097">
    <property type="entry name" value="BTB"/>
    <property type="match status" value="1"/>
</dbReference>
<protein>
    <recommendedName>
        <fullName evidence="2">BTB domain-containing protein</fullName>
    </recommendedName>
</protein>
<feature type="region of interest" description="Disordered" evidence="1">
    <location>
        <begin position="1"/>
        <end position="20"/>
    </location>
</feature>
<keyword evidence="4" id="KW-1185">Reference proteome</keyword>
<name>A0AAD6SQ04_9AGAR</name>
<evidence type="ECO:0000313" key="3">
    <source>
        <dbReference type="EMBL" id="KAJ7031966.1"/>
    </source>
</evidence>
<evidence type="ECO:0000256" key="1">
    <source>
        <dbReference type="SAM" id="MobiDB-lite"/>
    </source>
</evidence>
<dbReference type="Gene3D" id="3.30.710.10">
    <property type="entry name" value="Potassium Channel Kv1.1, Chain A"/>
    <property type="match status" value="1"/>
</dbReference>
<gene>
    <name evidence="3" type="ORF">C8F04DRAFT_959565</name>
</gene>
<dbReference type="CDD" id="cd18186">
    <property type="entry name" value="BTB_POZ_ZBTB_KLHL-like"/>
    <property type="match status" value="1"/>
</dbReference>
<accession>A0AAD6SQ04</accession>
<reference evidence="3" key="1">
    <citation type="submission" date="2023-03" db="EMBL/GenBank/DDBJ databases">
        <title>Massive genome expansion in bonnet fungi (Mycena s.s.) driven by repeated elements and novel gene families across ecological guilds.</title>
        <authorList>
            <consortium name="Lawrence Berkeley National Laboratory"/>
            <person name="Harder C.B."/>
            <person name="Miyauchi S."/>
            <person name="Viragh M."/>
            <person name="Kuo A."/>
            <person name="Thoen E."/>
            <person name="Andreopoulos B."/>
            <person name="Lu D."/>
            <person name="Skrede I."/>
            <person name="Drula E."/>
            <person name="Henrissat B."/>
            <person name="Morin E."/>
            <person name="Kohler A."/>
            <person name="Barry K."/>
            <person name="LaButti K."/>
            <person name="Morin E."/>
            <person name="Salamov A."/>
            <person name="Lipzen A."/>
            <person name="Mereny Z."/>
            <person name="Hegedus B."/>
            <person name="Baldrian P."/>
            <person name="Stursova M."/>
            <person name="Weitz H."/>
            <person name="Taylor A."/>
            <person name="Grigoriev I.V."/>
            <person name="Nagy L.G."/>
            <person name="Martin F."/>
            <person name="Kauserud H."/>
        </authorList>
    </citation>
    <scope>NUCLEOTIDE SEQUENCE</scope>
    <source>
        <strain evidence="3">CBHHK200</strain>
    </source>
</reference>
<dbReference type="InterPro" id="IPR000210">
    <property type="entry name" value="BTB/POZ_dom"/>
</dbReference>
<dbReference type="InterPro" id="IPR011333">
    <property type="entry name" value="SKP1/BTB/POZ_sf"/>
</dbReference>
<dbReference type="AlphaFoldDB" id="A0AAD6SQ04"/>
<dbReference type="EMBL" id="JARJCM010000077">
    <property type="protein sequence ID" value="KAJ7031966.1"/>
    <property type="molecule type" value="Genomic_DNA"/>
</dbReference>
<evidence type="ECO:0000313" key="4">
    <source>
        <dbReference type="Proteomes" id="UP001218188"/>
    </source>
</evidence>
<sequence>MSHAPTDSTKRKRAESHSSDLAPVQRSKIWMPYGDIILQAESTQFRLNRDILARQSSVFEDMFSIPQPAFEPTIEGCLIVHVSDTAKDWESFLAVLYHPDPFRSVASRPYTVVASMLRLGKKYDMCSPKEDSLRRIYGEFPAFFELPDSSDKGWTMIDYEDNIYAQMLNLACECGLNSAIPRLGLACLQNLPRRWSGTLVTLAFALERILEFQRERLDWLHGNAIIPHKSCKSPTACVKEQKAISYAIACREEYPFHVGYTISEWDEEWDDRFCAACEAAAMESYDASQQKGWELLPTFFGLPPWEDLKDAV</sequence>
<dbReference type="Pfam" id="PF00651">
    <property type="entry name" value="BTB"/>
    <property type="match status" value="1"/>
</dbReference>
<evidence type="ECO:0000259" key="2">
    <source>
        <dbReference type="PROSITE" id="PS50097"/>
    </source>
</evidence>
<feature type="domain" description="BTB" evidence="2">
    <location>
        <begin position="34"/>
        <end position="97"/>
    </location>
</feature>
<organism evidence="3 4">
    <name type="scientific">Mycena alexandri</name>
    <dbReference type="NCBI Taxonomy" id="1745969"/>
    <lineage>
        <taxon>Eukaryota</taxon>
        <taxon>Fungi</taxon>
        <taxon>Dikarya</taxon>
        <taxon>Basidiomycota</taxon>
        <taxon>Agaricomycotina</taxon>
        <taxon>Agaricomycetes</taxon>
        <taxon>Agaricomycetidae</taxon>
        <taxon>Agaricales</taxon>
        <taxon>Marasmiineae</taxon>
        <taxon>Mycenaceae</taxon>
        <taxon>Mycena</taxon>
    </lineage>
</organism>
<proteinExistence type="predicted"/>
<dbReference type="SUPFAM" id="SSF54695">
    <property type="entry name" value="POZ domain"/>
    <property type="match status" value="1"/>
</dbReference>
<dbReference type="Proteomes" id="UP001218188">
    <property type="component" value="Unassembled WGS sequence"/>
</dbReference>